<dbReference type="Proteomes" id="UP000509367">
    <property type="component" value="Chromosome"/>
</dbReference>
<dbReference type="GO" id="GO:0003677">
    <property type="term" value="F:DNA binding"/>
    <property type="evidence" value="ECO:0007669"/>
    <property type="project" value="UniProtKB-KW"/>
</dbReference>
<evidence type="ECO:0000256" key="1">
    <source>
        <dbReference type="ARBA" id="ARBA00023015"/>
    </source>
</evidence>
<dbReference type="PROSITE" id="PS50043">
    <property type="entry name" value="HTH_LUXR_2"/>
    <property type="match status" value="1"/>
</dbReference>
<dbReference type="InterPro" id="IPR013767">
    <property type="entry name" value="PAS_fold"/>
</dbReference>
<dbReference type="Pfam" id="PF00196">
    <property type="entry name" value="GerE"/>
    <property type="match status" value="1"/>
</dbReference>
<dbReference type="CDD" id="cd06170">
    <property type="entry name" value="LuxR_C_like"/>
    <property type="match status" value="1"/>
</dbReference>
<dbReference type="InterPro" id="IPR000792">
    <property type="entry name" value="Tscrpt_reg_LuxR_C"/>
</dbReference>
<keyword evidence="3" id="KW-0804">Transcription</keyword>
<evidence type="ECO:0000256" key="3">
    <source>
        <dbReference type="ARBA" id="ARBA00023163"/>
    </source>
</evidence>
<dbReference type="SUPFAM" id="SSF46894">
    <property type="entry name" value="C-terminal effector domain of the bipartite response regulators"/>
    <property type="match status" value="1"/>
</dbReference>
<dbReference type="SMART" id="SM00421">
    <property type="entry name" value="HTH_LUXR"/>
    <property type="match status" value="1"/>
</dbReference>
<dbReference type="Pfam" id="PF00989">
    <property type="entry name" value="PAS"/>
    <property type="match status" value="1"/>
</dbReference>
<dbReference type="CDD" id="cd00130">
    <property type="entry name" value="PAS"/>
    <property type="match status" value="1"/>
</dbReference>
<evidence type="ECO:0000259" key="4">
    <source>
        <dbReference type="PROSITE" id="PS50043"/>
    </source>
</evidence>
<evidence type="ECO:0000256" key="2">
    <source>
        <dbReference type="ARBA" id="ARBA00023125"/>
    </source>
</evidence>
<dbReference type="PANTHER" id="PTHR44688:SF16">
    <property type="entry name" value="DNA-BINDING TRANSCRIPTIONAL ACTIVATOR DEVR_DOSR"/>
    <property type="match status" value="1"/>
</dbReference>
<dbReference type="AlphaFoldDB" id="A0A6N1VE28"/>
<dbReference type="PRINTS" id="PR00038">
    <property type="entry name" value="HTHLUXR"/>
</dbReference>
<organism evidence="5 6">
    <name type="scientific">Oricola thermophila</name>
    <dbReference type="NCBI Taxonomy" id="2742145"/>
    <lineage>
        <taxon>Bacteria</taxon>
        <taxon>Pseudomonadati</taxon>
        <taxon>Pseudomonadota</taxon>
        <taxon>Alphaproteobacteria</taxon>
        <taxon>Hyphomicrobiales</taxon>
        <taxon>Ahrensiaceae</taxon>
        <taxon>Oricola</taxon>
    </lineage>
</organism>
<feature type="domain" description="HTH luxR-type" evidence="4">
    <location>
        <begin position="122"/>
        <end position="187"/>
    </location>
</feature>
<gene>
    <name evidence="5" type="ORF">HTY61_01865</name>
</gene>
<dbReference type="NCBIfam" id="TIGR00229">
    <property type="entry name" value="sensory_box"/>
    <property type="match status" value="1"/>
</dbReference>
<keyword evidence="1" id="KW-0805">Transcription regulation</keyword>
<evidence type="ECO:0000313" key="5">
    <source>
        <dbReference type="EMBL" id="QKV17297.1"/>
    </source>
</evidence>
<accession>A0A6N1VE28</accession>
<dbReference type="SUPFAM" id="SSF55785">
    <property type="entry name" value="PYP-like sensor domain (PAS domain)"/>
    <property type="match status" value="1"/>
</dbReference>
<name>A0A6N1VE28_9HYPH</name>
<dbReference type="InterPro" id="IPR016032">
    <property type="entry name" value="Sig_transdc_resp-reg_C-effctor"/>
</dbReference>
<sequence>MDPANSYETLDRLAWEHAPVGIVMTENRVIRTCNPAFARMFGFTVDHLRNQSFAILYPSYEEFVKIRDVGVKPLREANRYSDERIMARSDGSLFWCRVRGITLTEEGDPLMKAVWSFADLSHERPVQELTVRERQLVMYLGEGRTSKEIARIIDISPRTVEAYRARLLKKFKAANVAELLGKLGGMPRLS</sequence>
<dbReference type="PANTHER" id="PTHR44688">
    <property type="entry name" value="DNA-BINDING TRANSCRIPTIONAL ACTIVATOR DEVR_DOSR"/>
    <property type="match status" value="1"/>
</dbReference>
<protein>
    <submittedName>
        <fullName evidence="5">PAS and helix-turn-helix domain-containing protein</fullName>
    </submittedName>
</protein>
<dbReference type="KEGG" id="orm:HTY61_01865"/>
<dbReference type="InterPro" id="IPR000014">
    <property type="entry name" value="PAS"/>
</dbReference>
<dbReference type="Gene3D" id="1.10.10.10">
    <property type="entry name" value="Winged helix-like DNA-binding domain superfamily/Winged helix DNA-binding domain"/>
    <property type="match status" value="1"/>
</dbReference>
<dbReference type="EMBL" id="CP054836">
    <property type="protein sequence ID" value="QKV17297.1"/>
    <property type="molecule type" value="Genomic_DNA"/>
</dbReference>
<dbReference type="PROSITE" id="PS00622">
    <property type="entry name" value="HTH_LUXR_1"/>
    <property type="match status" value="1"/>
</dbReference>
<dbReference type="GO" id="GO:0006355">
    <property type="term" value="P:regulation of DNA-templated transcription"/>
    <property type="evidence" value="ECO:0007669"/>
    <property type="project" value="InterPro"/>
</dbReference>
<keyword evidence="6" id="KW-1185">Reference proteome</keyword>
<reference evidence="5 6" key="1">
    <citation type="submission" date="2020-06" db="EMBL/GenBank/DDBJ databases">
        <title>Oricola thermophila sp. nov. isolated from a tidal sediments.</title>
        <authorList>
            <person name="Kwon K.K."/>
            <person name="Yang S.-H."/>
            <person name="Park M.-J."/>
        </authorList>
    </citation>
    <scope>NUCLEOTIDE SEQUENCE [LARGE SCALE GENOMIC DNA]</scope>
    <source>
        <strain evidence="5 6">MEBiC13590</strain>
    </source>
</reference>
<dbReference type="Gene3D" id="3.30.450.20">
    <property type="entry name" value="PAS domain"/>
    <property type="match status" value="1"/>
</dbReference>
<proteinExistence type="predicted"/>
<keyword evidence="2" id="KW-0238">DNA-binding</keyword>
<dbReference type="InterPro" id="IPR036388">
    <property type="entry name" value="WH-like_DNA-bd_sf"/>
</dbReference>
<evidence type="ECO:0000313" key="6">
    <source>
        <dbReference type="Proteomes" id="UP000509367"/>
    </source>
</evidence>
<dbReference type="InterPro" id="IPR035965">
    <property type="entry name" value="PAS-like_dom_sf"/>
</dbReference>